<evidence type="ECO:0000313" key="1">
    <source>
        <dbReference type="EMBL" id="MBX44051.1"/>
    </source>
</evidence>
<name>A0A2P2NNN2_RHIMU</name>
<sequence length="31" mass="3795">MKYKMFYSLSYCCYSRVLLSIKNSRQLKLVK</sequence>
<accession>A0A2P2NNN2</accession>
<reference evidence="1" key="1">
    <citation type="submission" date="2018-02" db="EMBL/GenBank/DDBJ databases">
        <title>Rhizophora mucronata_Transcriptome.</title>
        <authorList>
            <person name="Meera S.P."/>
            <person name="Sreeshan A."/>
            <person name="Augustine A."/>
        </authorList>
    </citation>
    <scope>NUCLEOTIDE SEQUENCE</scope>
    <source>
        <tissue evidence="1">Leaf</tissue>
    </source>
</reference>
<protein>
    <submittedName>
        <fullName evidence="1">Uncharacterized protein</fullName>
    </submittedName>
</protein>
<dbReference type="EMBL" id="GGEC01063567">
    <property type="protein sequence ID" value="MBX44051.1"/>
    <property type="molecule type" value="Transcribed_RNA"/>
</dbReference>
<organism evidence="1">
    <name type="scientific">Rhizophora mucronata</name>
    <name type="common">Asiatic mangrove</name>
    <dbReference type="NCBI Taxonomy" id="61149"/>
    <lineage>
        <taxon>Eukaryota</taxon>
        <taxon>Viridiplantae</taxon>
        <taxon>Streptophyta</taxon>
        <taxon>Embryophyta</taxon>
        <taxon>Tracheophyta</taxon>
        <taxon>Spermatophyta</taxon>
        <taxon>Magnoliopsida</taxon>
        <taxon>eudicotyledons</taxon>
        <taxon>Gunneridae</taxon>
        <taxon>Pentapetalae</taxon>
        <taxon>rosids</taxon>
        <taxon>fabids</taxon>
        <taxon>Malpighiales</taxon>
        <taxon>Rhizophoraceae</taxon>
        <taxon>Rhizophora</taxon>
    </lineage>
</organism>
<proteinExistence type="predicted"/>
<dbReference type="AlphaFoldDB" id="A0A2P2NNN2"/>